<evidence type="ECO:0000313" key="3">
    <source>
        <dbReference type="Proteomes" id="UP000236527"/>
    </source>
</evidence>
<dbReference type="Proteomes" id="UP000236527">
    <property type="component" value="Unassembled WGS sequence"/>
</dbReference>
<comment type="caution">
    <text evidence="2">The sequence shown here is derived from an EMBL/GenBank/DDBJ whole genome shotgun (WGS) entry which is preliminary data.</text>
</comment>
<dbReference type="AlphaFoldDB" id="A0A2H6LCB9"/>
<dbReference type="InterPro" id="IPR038733">
    <property type="entry name" value="Predicted_DNA_bind_prot_RHH"/>
</dbReference>
<keyword evidence="3" id="KW-1185">Reference proteome</keyword>
<organism evidence="2 3">
    <name type="scientific">Nostoc cycadae WK-1</name>
    <dbReference type="NCBI Taxonomy" id="1861711"/>
    <lineage>
        <taxon>Bacteria</taxon>
        <taxon>Bacillati</taxon>
        <taxon>Cyanobacteriota</taxon>
        <taxon>Cyanophyceae</taxon>
        <taxon>Nostocales</taxon>
        <taxon>Nostocaceae</taxon>
        <taxon>Nostoc</taxon>
    </lineage>
</organism>
<sequence length="61" mass="7034">MEDKSNHVVKAYVNDELYKLITEESEKTKISVSSLLTIAIVKLLEDYEYRPANFTQKRGAI</sequence>
<protein>
    <submittedName>
        <fullName evidence="2">Glutathione-regulated potassium-efflux system protein KefC</fullName>
    </submittedName>
</protein>
<dbReference type="EMBL" id="BDGE01000010">
    <property type="protein sequence ID" value="GBE90838.1"/>
    <property type="molecule type" value="Genomic_DNA"/>
</dbReference>
<reference evidence="3" key="1">
    <citation type="journal article" date="2018" name="Genome Announc.">
        <title>Draft Genome Sequence of the Nitrogen-Fixing and Hormogonia-Inducing Cyanobacterium Nostoc cycadae Strain WK-1, Isolated from the Coralloid Roots of Cycas revoluta.</title>
        <authorList>
            <person name="Kanesaki Y."/>
            <person name="Hirose M."/>
            <person name="Hirose Y."/>
            <person name="Fujisawa T."/>
            <person name="Nakamura Y."/>
            <person name="Watanabe S."/>
            <person name="Matsunaga S."/>
            <person name="Uchida H."/>
            <person name="Murakami A."/>
        </authorList>
    </citation>
    <scope>NUCLEOTIDE SEQUENCE [LARGE SCALE GENOMIC DNA]</scope>
    <source>
        <strain evidence="3">WK-1</strain>
    </source>
</reference>
<gene>
    <name evidence="2" type="ORF">NCWK1_0558</name>
</gene>
<proteinExistence type="predicted"/>
<feature type="domain" description="Predicted DNA-binding protein ribbon-helix-helix" evidence="1">
    <location>
        <begin position="11"/>
        <end position="48"/>
    </location>
</feature>
<name>A0A2H6LCB9_9NOSO</name>
<evidence type="ECO:0000259" key="1">
    <source>
        <dbReference type="Pfam" id="PF12651"/>
    </source>
</evidence>
<dbReference type="Pfam" id="PF12651">
    <property type="entry name" value="RHH_3"/>
    <property type="match status" value="1"/>
</dbReference>
<accession>A0A2H6LCB9</accession>
<evidence type="ECO:0000313" key="2">
    <source>
        <dbReference type="EMBL" id="GBE90838.1"/>
    </source>
</evidence>